<evidence type="ECO:0000256" key="5">
    <source>
        <dbReference type="ARBA" id="ARBA00023136"/>
    </source>
</evidence>
<evidence type="ECO:0008006" key="9">
    <source>
        <dbReference type="Google" id="ProtNLM"/>
    </source>
</evidence>
<gene>
    <name evidence="7" type="ORF">PCOR1329_LOCUS37017</name>
</gene>
<dbReference type="Gene3D" id="1.10.10.1740">
    <property type="entry name" value="Transmembrane protein 14-like"/>
    <property type="match status" value="1"/>
</dbReference>
<keyword evidence="3" id="KW-0812">Transmembrane</keyword>
<keyword evidence="5" id="KW-0472">Membrane</keyword>
<dbReference type="InterPro" id="IPR005349">
    <property type="entry name" value="TMEM14"/>
</dbReference>
<organism evidence="7 8">
    <name type="scientific">Prorocentrum cordatum</name>
    <dbReference type="NCBI Taxonomy" id="2364126"/>
    <lineage>
        <taxon>Eukaryota</taxon>
        <taxon>Sar</taxon>
        <taxon>Alveolata</taxon>
        <taxon>Dinophyceae</taxon>
        <taxon>Prorocentrales</taxon>
        <taxon>Prorocentraceae</taxon>
        <taxon>Prorocentrum</taxon>
    </lineage>
</organism>
<evidence type="ECO:0000313" key="8">
    <source>
        <dbReference type="Proteomes" id="UP001189429"/>
    </source>
</evidence>
<sequence length="343" mass="34408">MSRPSQDRVAGARQRGRETAPTLAQARAARTLAARGLASEMGTAEGGASVSAKVAVEEVLFEVEVDEEFLSSADALGTEGTERELALAPAHVEAAAGGPPGFAGGSVARESAASPAVGSTGTESEERKIQAWNLVLATSLNETSSAETRAGASSLAVRGGKALRWVGIGLAAIWSFSPCSIEPGGRSPFNSLVGVLLATGGTVAYSRKGSLPSLIGGVGCGVALLSTNALAPRRGFKLGALVSFLLTAGMLPRAVKSGKFMPAGAARGGGSAARGLVSALGTLSLLYNTTMLRRLDKVRVRGGGGADTAALPSSSPSSCLQGTPSSPPTDAPRRAGRSAPREA</sequence>
<evidence type="ECO:0000313" key="7">
    <source>
        <dbReference type="EMBL" id="CAK0841958.1"/>
    </source>
</evidence>
<keyword evidence="8" id="KW-1185">Reference proteome</keyword>
<feature type="compositionally biased region" description="Low complexity" evidence="6">
    <location>
        <begin position="312"/>
        <end position="324"/>
    </location>
</feature>
<dbReference type="EMBL" id="CAUYUJ010014495">
    <property type="protein sequence ID" value="CAK0841958.1"/>
    <property type="molecule type" value="Genomic_DNA"/>
</dbReference>
<comment type="subcellular location">
    <subcellularLocation>
        <location evidence="1">Membrane</location>
    </subcellularLocation>
</comment>
<feature type="region of interest" description="Disordered" evidence="6">
    <location>
        <begin position="1"/>
        <end position="27"/>
    </location>
</feature>
<comment type="similarity">
    <text evidence="2">Belongs to the TMEM14 family.</text>
</comment>
<dbReference type="PANTHER" id="PTHR12668">
    <property type="entry name" value="TRANSMEMBRANE PROTEIN 14, 15"/>
    <property type="match status" value="1"/>
</dbReference>
<proteinExistence type="inferred from homology"/>
<protein>
    <recommendedName>
        <fullName evidence="9">Transmembrane protein 14C</fullName>
    </recommendedName>
</protein>
<evidence type="ECO:0000256" key="1">
    <source>
        <dbReference type="ARBA" id="ARBA00004370"/>
    </source>
</evidence>
<evidence type="ECO:0000256" key="4">
    <source>
        <dbReference type="ARBA" id="ARBA00022989"/>
    </source>
</evidence>
<keyword evidence="4" id="KW-1133">Transmembrane helix</keyword>
<evidence type="ECO:0000256" key="6">
    <source>
        <dbReference type="SAM" id="MobiDB-lite"/>
    </source>
</evidence>
<dbReference type="Proteomes" id="UP001189429">
    <property type="component" value="Unassembled WGS sequence"/>
</dbReference>
<accession>A0ABN9T9V9</accession>
<comment type="caution">
    <text evidence="7">The sequence shown here is derived from an EMBL/GenBank/DDBJ whole genome shotgun (WGS) entry which is preliminary data.</text>
</comment>
<feature type="region of interest" description="Disordered" evidence="6">
    <location>
        <begin position="98"/>
        <end position="125"/>
    </location>
</feature>
<dbReference type="PANTHER" id="PTHR12668:SF43">
    <property type="entry name" value="TRANSMEMBRANE PROTEIN 14 HOMOLOG"/>
    <property type="match status" value="1"/>
</dbReference>
<evidence type="ECO:0000256" key="2">
    <source>
        <dbReference type="ARBA" id="ARBA00007590"/>
    </source>
</evidence>
<dbReference type="Pfam" id="PF03647">
    <property type="entry name" value="Tmemb_14"/>
    <property type="match status" value="1"/>
</dbReference>
<evidence type="ECO:0000256" key="3">
    <source>
        <dbReference type="ARBA" id="ARBA00022692"/>
    </source>
</evidence>
<dbReference type="InterPro" id="IPR044890">
    <property type="entry name" value="TMEM14_sf"/>
</dbReference>
<name>A0ABN9T9V9_9DINO</name>
<feature type="region of interest" description="Disordered" evidence="6">
    <location>
        <begin position="303"/>
        <end position="343"/>
    </location>
</feature>
<reference evidence="7" key="1">
    <citation type="submission" date="2023-10" db="EMBL/GenBank/DDBJ databases">
        <authorList>
            <person name="Chen Y."/>
            <person name="Shah S."/>
            <person name="Dougan E. K."/>
            <person name="Thang M."/>
            <person name="Chan C."/>
        </authorList>
    </citation>
    <scope>NUCLEOTIDE SEQUENCE [LARGE SCALE GENOMIC DNA]</scope>
</reference>